<dbReference type="Pfam" id="PF00067">
    <property type="entry name" value="p450"/>
    <property type="match status" value="1"/>
</dbReference>
<dbReference type="Proteomes" id="UP000249363">
    <property type="component" value="Unassembled WGS sequence"/>
</dbReference>
<dbReference type="GO" id="GO:0004497">
    <property type="term" value="F:monooxygenase activity"/>
    <property type="evidence" value="ECO:0007669"/>
    <property type="project" value="InterPro"/>
</dbReference>
<dbReference type="InterPro" id="IPR001128">
    <property type="entry name" value="Cyt_P450"/>
</dbReference>
<dbReference type="GeneID" id="63799155"/>
<gene>
    <name evidence="3" type="ORF">BHQ10_009941</name>
</gene>
<dbReference type="InterPro" id="IPR022185">
    <property type="entry name" value="DUF3712"/>
</dbReference>
<sequence length="616" mass="67613">MSACRALEADIVSEFSFGEAIGAVDAWHDRKELDMVSANDEIATWMPLLTNFPGLFGALSSLRYILKKTTGCQIPDSRHLQDFRGWAEKTCRSALLEKTPYNHNLIHTLTRSGLPLKTALSEAKENLGPGTDTTSATLAHIIWALSHNLQFQGRLFQDLQNIRFSSAISDLEAVPRLRACVKEGIRWTGAAAVMLPRIVPQGGIELHGKFIPEGVILSSSPIWYLRDAIAFPNPKDFDPYRWLTPDGLEFSHNQLRDKFYIPFSKGGNTCIGAQFAYAVPVFGQYLLAGVPLPAVNITLSNPGNSTIEFAVTSNITVPDKFKINLQPATISFFQNGPDPGSSPFATVDLPETTWYSREKVGVVNQTLQLKNLTEFTKLIQQVAYYPTFKVSGRTRAKVHVGPINTWVDLYKLVELTGFDVRQIGIQKPDADGNDVYGEVVVYNPSPASVTLGDVTLDVLIGDVVVGQASTTVNNIVPGNNTFEIRGKLNSTAVLNDTLALVKTELPYFEQELVVASARGRSVVYDGQHLPYWEDAFQLLRITATKPVLPLLNALVNSTADELLGDNQFASPALNFLVDLLIRLLKSIPPQEEAGFEQVVSEVAAIAVKIFQGLGLL</sequence>
<dbReference type="InterPro" id="IPR050121">
    <property type="entry name" value="Cytochrome_P450_monoxygenase"/>
</dbReference>
<dbReference type="PRINTS" id="PR00463">
    <property type="entry name" value="EP450I"/>
</dbReference>
<keyword evidence="4" id="KW-1185">Reference proteome</keyword>
<organism evidence="3 4">
    <name type="scientific">Talaromyces amestolkiae</name>
    <dbReference type="NCBI Taxonomy" id="1196081"/>
    <lineage>
        <taxon>Eukaryota</taxon>
        <taxon>Fungi</taxon>
        <taxon>Dikarya</taxon>
        <taxon>Ascomycota</taxon>
        <taxon>Pezizomycotina</taxon>
        <taxon>Eurotiomycetes</taxon>
        <taxon>Eurotiomycetidae</taxon>
        <taxon>Eurotiales</taxon>
        <taxon>Trichocomaceae</taxon>
        <taxon>Talaromyces</taxon>
        <taxon>Talaromyces sect. Talaromyces</taxon>
    </lineage>
</organism>
<proteinExistence type="inferred from homology"/>
<dbReference type="InterPro" id="IPR036396">
    <property type="entry name" value="Cyt_P450_sf"/>
</dbReference>
<evidence type="ECO:0000256" key="2">
    <source>
        <dbReference type="PIRSR" id="PIRSR602401-1"/>
    </source>
</evidence>
<dbReference type="Pfam" id="PF12505">
    <property type="entry name" value="DUF3712"/>
    <property type="match status" value="1"/>
</dbReference>
<dbReference type="PANTHER" id="PTHR24305">
    <property type="entry name" value="CYTOCHROME P450"/>
    <property type="match status" value="1"/>
</dbReference>
<dbReference type="PANTHER" id="PTHR24305:SF166">
    <property type="entry name" value="CYTOCHROME P450 12A4, MITOCHONDRIAL-RELATED"/>
    <property type="match status" value="1"/>
</dbReference>
<reference evidence="3 4" key="1">
    <citation type="journal article" date="2017" name="Biotechnol. Biofuels">
        <title>Differential beta-glucosidase expression as a function of carbon source availability in Talaromyces amestolkiae: a genomic and proteomic approach.</title>
        <authorList>
            <person name="de Eugenio L.I."/>
            <person name="Mendez-Liter J.A."/>
            <person name="Nieto-Dominguez M."/>
            <person name="Alonso L."/>
            <person name="Gil-Munoz J."/>
            <person name="Barriuso J."/>
            <person name="Prieto A."/>
            <person name="Martinez M.J."/>
        </authorList>
    </citation>
    <scope>NUCLEOTIDE SEQUENCE [LARGE SCALE GENOMIC DNA]</scope>
    <source>
        <strain evidence="3 4">CIB</strain>
    </source>
</reference>
<keyword evidence="2" id="KW-0349">Heme</keyword>
<dbReference type="GO" id="GO:0005506">
    <property type="term" value="F:iron ion binding"/>
    <property type="evidence" value="ECO:0007669"/>
    <property type="project" value="InterPro"/>
</dbReference>
<dbReference type="Gene3D" id="1.10.630.10">
    <property type="entry name" value="Cytochrome P450"/>
    <property type="match status" value="1"/>
</dbReference>
<feature type="binding site" description="axial binding residue" evidence="2">
    <location>
        <position position="270"/>
    </location>
    <ligand>
        <name>heme</name>
        <dbReference type="ChEBI" id="CHEBI:30413"/>
    </ligand>
    <ligandPart>
        <name>Fe</name>
        <dbReference type="ChEBI" id="CHEBI:18248"/>
    </ligandPart>
</feature>
<protein>
    <submittedName>
        <fullName evidence="3">Uncharacterized protein</fullName>
    </submittedName>
</protein>
<dbReference type="EMBL" id="MIKG01000027">
    <property type="protein sequence ID" value="RAO73929.1"/>
    <property type="molecule type" value="Genomic_DNA"/>
</dbReference>
<keyword evidence="2" id="KW-0479">Metal-binding</keyword>
<name>A0A364LDT2_TALAM</name>
<dbReference type="GO" id="GO:0020037">
    <property type="term" value="F:heme binding"/>
    <property type="evidence" value="ECO:0007669"/>
    <property type="project" value="InterPro"/>
</dbReference>
<comment type="caution">
    <text evidence="3">The sequence shown here is derived from an EMBL/GenBank/DDBJ whole genome shotgun (WGS) entry which is preliminary data.</text>
</comment>
<dbReference type="OrthoDB" id="3945418at2759"/>
<comment type="similarity">
    <text evidence="1">Belongs to the cytochrome P450 family.</text>
</comment>
<comment type="cofactor">
    <cofactor evidence="2">
        <name>heme</name>
        <dbReference type="ChEBI" id="CHEBI:30413"/>
    </cofactor>
</comment>
<evidence type="ECO:0000256" key="1">
    <source>
        <dbReference type="ARBA" id="ARBA00010617"/>
    </source>
</evidence>
<dbReference type="InterPro" id="IPR002401">
    <property type="entry name" value="Cyt_P450_E_grp-I"/>
</dbReference>
<dbReference type="SUPFAM" id="SSF48264">
    <property type="entry name" value="Cytochrome P450"/>
    <property type="match status" value="1"/>
</dbReference>
<dbReference type="AlphaFoldDB" id="A0A364LDT2"/>
<evidence type="ECO:0000313" key="3">
    <source>
        <dbReference type="EMBL" id="RAO73929.1"/>
    </source>
</evidence>
<dbReference type="RefSeq" id="XP_040738443.1">
    <property type="nucleotide sequence ID" value="XM_040882911.1"/>
</dbReference>
<evidence type="ECO:0000313" key="4">
    <source>
        <dbReference type="Proteomes" id="UP000249363"/>
    </source>
</evidence>
<dbReference type="GO" id="GO:0016705">
    <property type="term" value="F:oxidoreductase activity, acting on paired donors, with incorporation or reduction of molecular oxygen"/>
    <property type="evidence" value="ECO:0007669"/>
    <property type="project" value="InterPro"/>
</dbReference>
<keyword evidence="2" id="KW-0408">Iron</keyword>
<dbReference type="STRING" id="1196081.A0A364LDT2"/>
<accession>A0A364LDT2</accession>